<evidence type="ECO:0000313" key="4">
    <source>
        <dbReference type="Proteomes" id="UP000534186"/>
    </source>
</evidence>
<proteinExistence type="predicted"/>
<dbReference type="InterPro" id="IPR029058">
    <property type="entry name" value="AB_hydrolase_fold"/>
</dbReference>
<comment type="caution">
    <text evidence="3">The sequence shown here is derived from an EMBL/GenBank/DDBJ whole genome shotgun (WGS) entry which is preliminary data.</text>
</comment>
<gene>
    <name evidence="3" type="ORF">HDF12_002382</name>
</gene>
<dbReference type="Pfam" id="PF01738">
    <property type="entry name" value="DLH"/>
    <property type="match status" value="1"/>
</dbReference>
<dbReference type="SUPFAM" id="SSF53474">
    <property type="entry name" value="alpha/beta-Hydrolases"/>
    <property type="match status" value="1"/>
</dbReference>
<evidence type="ECO:0000313" key="3">
    <source>
        <dbReference type="EMBL" id="NYF52017.1"/>
    </source>
</evidence>
<dbReference type="AlphaFoldDB" id="A0A7Y9T389"/>
<sequence length="290" mass="32131">MDGDRRFAPTLILQKSDFAKKMVILLADGDSRKLMNSKRKLPFCTVFGLAVLYLSVCKSSLSQSAPVSVATSRDGRFKYEIFGKDDPGKPLLILLHGASGPSVGFYREQAEYFSSNGYTVFLPHYFDATKSSDPTMDNYHAWVNVVKTLLSEQRAPTGSAHRKSVLVGYSLGASVAVAAGSEEVPVDAIAEWYGSLPDDFFYHLQGMPPLLILHGERDYNIPVENAQQLIKLCGIKQFQCESHIYPDQGHGFSGAALKDADSRTLSFFSRSVQREEAQNDNGKSRKMQNR</sequence>
<dbReference type="GO" id="GO:0016787">
    <property type="term" value="F:hydrolase activity"/>
    <property type="evidence" value="ECO:0007669"/>
    <property type="project" value="UniProtKB-KW"/>
</dbReference>
<accession>A0A7Y9T389</accession>
<dbReference type="InterPro" id="IPR051049">
    <property type="entry name" value="Dienelactone_hydrolase-like"/>
</dbReference>
<dbReference type="Proteomes" id="UP000534186">
    <property type="component" value="Unassembled WGS sequence"/>
</dbReference>
<dbReference type="InterPro" id="IPR002925">
    <property type="entry name" value="Dienelactn_hydro"/>
</dbReference>
<dbReference type="PANTHER" id="PTHR46623">
    <property type="entry name" value="CARBOXYMETHYLENEBUTENOLIDASE-RELATED"/>
    <property type="match status" value="1"/>
</dbReference>
<protein>
    <submittedName>
        <fullName evidence="3">Dienelactone hydrolase</fullName>
    </submittedName>
</protein>
<name>A0A7Y9T389_9BACT</name>
<dbReference type="Gene3D" id="3.40.50.1820">
    <property type="entry name" value="alpha/beta hydrolase"/>
    <property type="match status" value="1"/>
</dbReference>
<dbReference type="PANTHER" id="PTHR46623:SF6">
    <property type="entry name" value="ALPHA_BETA-HYDROLASES SUPERFAMILY PROTEIN"/>
    <property type="match status" value="1"/>
</dbReference>
<dbReference type="EMBL" id="JACCCV010000001">
    <property type="protein sequence ID" value="NYF52017.1"/>
    <property type="molecule type" value="Genomic_DNA"/>
</dbReference>
<feature type="region of interest" description="Disordered" evidence="1">
    <location>
        <begin position="270"/>
        <end position="290"/>
    </location>
</feature>
<organism evidence="3 4">
    <name type="scientific">Tunturiibacter lichenicola</name>
    <dbReference type="NCBI Taxonomy" id="2051959"/>
    <lineage>
        <taxon>Bacteria</taxon>
        <taxon>Pseudomonadati</taxon>
        <taxon>Acidobacteriota</taxon>
        <taxon>Terriglobia</taxon>
        <taxon>Terriglobales</taxon>
        <taxon>Acidobacteriaceae</taxon>
        <taxon>Tunturiibacter</taxon>
    </lineage>
</organism>
<evidence type="ECO:0000259" key="2">
    <source>
        <dbReference type="Pfam" id="PF01738"/>
    </source>
</evidence>
<feature type="domain" description="Dienelactone hydrolase" evidence="2">
    <location>
        <begin position="82"/>
        <end position="254"/>
    </location>
</feature>
<keyword evidence="3" id="KW-0378">Hydrolase</keyword>
<evidence type="ECO:0000256" key="1">
    <source>
        <dbReference type="SAM" id="MobiDB-lite"/>
    </source>
</evidence>
<reference evidence="3 4" key="1">
    <citation type="submission" date="2020-07" db="EMBL/GenBank/DDBJ databases">
        <title>Genomic Encyclopedia of Type Strains, Phase IV (KMG-V): Genome sequencing to study the core and pangenomes of soil and plant-associated prokaryotes.</title>
        <authorList>
            <person name="Whitman W."/>
        </authorList>
    </citation>
    <scope>NUCLEOTIDE SEQUENCE [LARGE SCALE GENOMIC DNA]</scope>
    <source>
        <strain evidence="3 4">M8UP30</strain>
    </source>
</reference>